<dbReference type="OrthoDB" id="9808776at2"/>
<dbReference type="Proteomes" id="UP000318626">
    <property type="component" value="Chromosome"/>
</dbReference>
<proteinExistence type="predicted"/>
<evidence type="ECO:0000313" key="2">
    <source>
        <dbReference type="Proteomes" id="UP000318626"/>
    </source>
</evidence>
<accession>A0A518CAL6</accession>
<dbReference type="Pfam" id="PF08819">
    <property type="entry name" value="DUF1802"/>
    <property type="match status" value="1"/>
</dbReference>
<organism evidence="1 2">
    <name type="scientific">Bremerella volcania</name>
    <dbReference type="NCBI Taxonomy" id="2527984"/>
    <lineage>
        <taxon>Bacteria</taxon>
        <taxon>Pseudomonadati</taxon>
        <taxon>Planctomycetota</taxon>
        <taxon>Planctomycetia</taxon>
        <taxon>Pirellulales</taxon>
        <taxon>Pirellulaceae</taxon>
        <taxon>Bremerella</taxon>
    </lineage>
</organism>
<dbReference type="KEGG" id="bvo:Pan97_33250"/>
<evidence type="ECO:0008006" key="3">
    <source>
        <dbReference type="Google" id="ProtNLM"/>
    </source>
</evidence>
<keyword evidence="2" id="KW-1185">Reference proteome</keyword>
<dbReference type="EMBL" id="CP036289">
    <property type="protein sequence ID" value="QDU76278.1"/>
    <property type="molecule type" value="Genomic_DNA"/>
</dbReference>
<reference evidence="2" key="1">
    <citation type="submission" date="2019-02" db="EMBL/GenBank/DDBJ databases">
        <title>Deep-cultivation of Planctomycetes and their phenomic and genomic characterization uncovers novel biology.</title>
        <authorList>
            <person name="Wiegand S."/>
            <person name="Jogler M."/>
            <person name="Boedeker C."/>
            <person name="Pinto D."/>
            <person name="Vollmers J."/>
            <person name="Rivas-Marin E."/>
            <person name="Kohn T."/>
            <person name="Peeters S.H."/>
            <person name="Heuer A."/>
            <person name="Rast P."/>
            <person name="Oberbeckmann S."/>
            <person name="Bunk B."/>
            <person name="Jeske O."/>
            <person name="Meyerdierks A."/>
            <person name="Storesund J.E."/>
            <person name="Kallscheuer N."/>
            <person name="Luecker S."/>
            <person name="Lage O.M."/>
            <person name="Pohl T."/>
            <person name="Merkel B.J."/>
            <person name="Hornburger P."/>
            <person name="Mueller R.-W."/>
            <person name="Bruemmer F."/>
            <person name="Labrenz M."/>
            <person name="Spormann A.M."/>
            <person name="Op den Camp H."/>
            <person name="Overmann J."/>
            <person name="Amann R."/>
            <person name="Jetten M.S.M."/>
            <person name="Mascher T."/>
            <person name="Medema M.H."/>
            <person name="Devos D.P."/>
            <person name="Kaster A.-K."/>
            <person name="Ovreas L."/>
            <person name="Rohde M."/>
            <person name="Galperin M.Y."/>
            <person name="Jogler C."/>
        </authorList>
    </citation>
    <scope>NUCLEOTIDE SEQUENCE [LARGE SCALE GENOMIC DNA]</scope>
    <source>
        <strain evidence="2">Pan97</strain>
    </source>
</reference>
<sequence>MAITLAIRALNCHISLIYFTSQLNLAVNLSTLFTGKIEVMACQLALKEWNVVCEAIARGQQIVLARKGGIAEPEGEFALPKNRFWLYPTHFHEAESKLNGLGKMLLQEHPEFLQPPASPEVTMHLMCEVTDAIYLEDEAKLDASLFEQILSREALHMRYHYRAPGIHLLVVRAYEASQPPAITPTDAMAGCKSWVELPKPLETGDLQPVVADADFHVRKNLLLSALGA</sequence>
<protein>
    <recommendedName>
        <fullName evidence="3">DUF1802 family protein</fullName>
    </recommendedName>
</protein>
<evidence type="ECO:0000313" key="1">
    <source>
        <dbReference type="EMBL" id="QDU76278.1"/>
    </source>
</evidence>
<name>A0A518CAL6_9BACT</name>
<gene>
    <name evidence="1" type="ORF">Pan97_33250</name>
</gene>
<dbReference type="InterPro" id="IPR014923">
    <property type="entry name" value="DUF1802"/>
</dbReference>
<dbReference type="AlphaFoldDB" id="A0A518CAL6"/>